<sequence>MAPKAKRAAEANDDGDRATKVARTGKNGDSTKNDTKKGAAKSTLSTSEFTTRARPLHVSVTHTPPSILSDADNDKGNSSDKEDEEISPEDVAGNVTASDIGFIGNLTLVPTSFSTGSYGWKGSKRITVELQGGDSDKEGHKEKVQVMLSINATVVGSKPSKANKAKKGKKAVEEEEAEDEDQDEVAPEEVQ</sequence>
<protein>
    <submittedName>
        <fullName evidence="2">Uncharacterized protein</fullName>
    </submittedName>
</protein>
<dbReference type="AlphaFoldDB" id="A0A409Y4M1"/>
<reference evidence="2 3" key="1">
    <citation type="journal article" date="2018" name="Evol. Lett.">
        <title>Horizontal gene cluster transfer increased hallucinogenic mushroom diversity.</title>
        <authorList>
            <person name="Reynolds H.T."/>
            <person name="Vijayakumar V."/>
            <person name="Gluck-Thaler E."/>
            <person name="Korotkin H.B."/>
            <person name="Matheny P.B."/>
            <person name="Slot J.C."/>
        </authorList>
    </citation>
    <scope>NUCLEOTIDE SEQUENCE [LARGE SCALE GENOMIC DNA]</scope>
    <source>
        <strain evidence="2 3">SRW20</strain>
    </source>
</reference>
<evidence type="ECO:0000313" key="2">
    <source>
        <dbReference type="EMBL" id="PPQ97959.1"/>
    </source>
</evidence>
<dbReference type="Proteomes" id="UP000284706">
    <property type="component" value="Unassembled WGS sequence"/>
</dbReference>
<evidence type="ECO:0000256" key="1">
    <source>
        <dbReference type="SAM" id="MobiDB-lite"/>
    </source>
</evidence>
<accession>A0A409Y4M1</accession>
<evidence type="ECO:0000313" key="3">
    <source>
        <dbReference type="Proteomes" id="UP000284706"/>
    </source>
</evidence>
<organism evidence="2 3">
    <name type="scientific">Gymnopilus dilepis</name>
    <dbReference type="NCBI Taxonomy" id="231916"/>
    <lineage>
        <taxon>Eukaryota</taxon>
        <taxon>Fungi</taxon>
        <taxon>Dikarya</taxon>
        <taxon>Basidiomycota</taxon>
        <taxon>Agaricomycotina</taxon>
        <taxon>Agaricomycetes</taxon>
        <taxon>Agaricomycetidae</taxon>
        <taxon>Agaricales</taxon>
        <taxon>Agaricineae</taxon>
        <taxon>Hymenogastraceae</taxon>
        <taxon>Gymnopilus</taxon>
    </lineage>
</organism>
<proteinExistence type="predicted"/>
<feature type="compositionally biased region" description="Acidic residues" evidence="1">
    <location>
        <begin position="173"/>
        <end position="191"/>
    </location>
</feature>
<comment type="caution">
    <text evidence="2">The sequence shown here is derived from an EMBL/GenBank/DDBJ whole genome shotgun (WGS) entry which is preliminary data.</text>
</comment>
<feature type="compositionally biased region" description="Basic and acidic residues" evidence="1">
    <location>
        <begin position="7"/>
        <end position="19"/>
    </location>
</feature>
<feature type="region of interest" description="Disordered" evidence="1">
    <location>
        <begin position="1"/>
        <end position="95"/>
    </location>
</feature>
<gene>
    <name evidence="2" type="ORF">CVT26_003108</name>
</gene>
<keyword evidence="3" id="KW-1185">Reference proteome</keyword>
<dbReference type="InParanoid" id="A0A409Y4M1"/>
<feature type="region of interest" description="Disordered" evidence="1">
    <location>
        <begin position="157"/>
        <end position="191"/>
    </location>
</feature>
<name>A0A409Y4M1_9AGAR</name>
<dbReference type="OrthoDB" id="2497589at2759"/>
<dbReference type="EMBL" id="NHYE01001155">
    <property type="protein sequence ID" value="PPQ97959.1"/>
    <property type="molecule type" value="Genomic_DNA"/>
</dbReference>